<comment type="subcellular location">
    <subcellularLocation>
        <location evidence="1 10">Cell membrane</location>
        <topology evidence="1 10">Multi-pass membrane protein</topology>
    </subcellularLocation>
</comment>
<evidence type="ECO:0000256" key="3">
    <source>
        <dbReference type="ARBA" id="ARBA00022606"/>
    </source>
</evidence>
<dbReference type="EMBL" id="QDEB01086410">
    <property type="protein sequence ID" value="RZC33727.1"/>
    <property type="molecule type" value="Genomic_DNA"/>
</dbReference>
<evidence type="ECO:0000256" key="4">
    <source>
        <dbReference type="ARBA" id="ARBA00022692"/>
    </source>
</evidence>
<evidence type="ECO:0000256" key="10">
    <source>
        <dbReference type="RuleBase" id="RU351113"/>
    </source>
</evidence>
<evidence type="ECO:0000256" key="8">
    <source>
        <dbReference type="ARBA" id="ARBA00023170"/>
    </source>
</evidence>
<dbReference type="GO" id="GO:0004984">
    <property type="term" value="F:olfactory receptor activity"/>
    <property type="evidence" value="ECO:0007669"/>
    <property type="project" value="InterPro"/>
</dbReference>
<evidence type="ECO:0000313" key="11">
    <source>
        <dbReference type="EMBL" id="RZC33727.1"/>
    </source>
</evidence>
<evidence type="ECO:0000313" key="12">
    <source>
        <dbReference type="Proteomes" id="UP000292052"/>
    </source>
</evidence>
<keyword evidence="4 10" id="KW-0812">Transmembrane</keyword>
<keyword evidence="12" id="KW-1185">Reference proteome</keyword>
<feature type="transmembrane region" description="Helical" evidence="10">
    <location>
        <begin position="128"/>
        <end position="149"/>
    </location>
</feature>
<feature type="transmembrane region" description="Helical" evidence="10">
    <location>
        <begin position="271"/>
        <end position="292"/>
    </location>
</feature>
<dbReference type="GO" id="GO:0005886">
    <property type="term" value="C:plasma membrane"/>
    <property type="evidence" value="ECO:0007669"/>
    <property type="project" value="UniProtKB-SubCell"/>
</dbReference>
<comment type="caution">
    <text evidence="11">The sequence shown here is derived from an EMBL/GenBank/DDBJ whole genome shotgun (WGS) entry which is preliminary data.</text>
</comment>
<keyword evidence="5 10" id="KW-0552">Olfaction</keyword>
<reference evidence="11 12" key="1">
    <citation type="submission" date="2017-03" db="EMBL/GenBank/DDBJ databases">
        <title>Genome of the blue death feigning beetle - Asbolus verrucosus.</title>
        <authorList>
            <person name="Rider S.D."/>
        </authorList>
    </citation>
    <scope>NUCLEOTIDE SEQUENCE [LARGE SCALE GENOMIC DNA]</scope>
    <source>
        <strain evidence="11">Butters</strain>
        <tissue evidence="11">Head and leg muscle</tissue>
    </source>
</reference>
<evidence type="ECO:0000256" key="6">
    <source>
        <dbReference type="ARBA" id="ARBA00022989"/>
    </source>
</evidence>
<keyword evidence="3 10" id="KW-0716">Sensory transduction</keyword>
<dbReference type="AlphaFoldDB" id="A0A482VMW1"/>
<evidence type="ECO:0000256" key="5">
    <source>
        <dbReference type="ARBA" id="ARBA00022725"/>
    </source>
</evidence>
<evidence type="ECO:0000256" key="2">
    <source>
        <dbReference type="ARBA" id="ARBA00022475"/>
    </source>
</evidence>
<evidence type="ECO:0000256" key="1">
    <source>
        <dbReference type="ARBA" id="ARBA00004651"/>
    </source>
</evidence>
<evidence type="ECO:0000256" key="7">
    <source>
        <dbReference type="ARBA" id="ARBA00023136"/>
    </source>
</evidence>
<proteinExistence type="inferred from homology"/>
<evidence type="ECO:0000256" key="9">
    <source>
        <dbReference type="ARBA" id="ARBA00023224"/>
    </source>
</evidence>
<dbReference type="InterPro" id="IPR004117">
    <property type="entry name" value="7tm6_olfct_rcpt"/>
</dbReference>
<keyword evidence="9 10" id="KW-0807">Transducer</keyword>
<feature type="transmembrane region" description="Helical" evidence="10">
    <location>
        <begin position="32"/>
        <end position="50"/>
    </location>
</feature>
<feature type="transmembrane region" description="Helical" evidence="10">
    <location>
        <begin position="304"/>
        <end position="324"/>
    </location>
</feature>
<protein>
    <recommendedName>
        <fullName evidence="10">Odorant receptor</fullName>
    </recommendedName>
</protein>
<name>A0A482VMW1_ASBVE</name>
<keyword evidence="6 10" id="KW-1133">Transmembrane helix</keyword>
<feature type="transmembrane region" description="Helical" evidence="10">
    <location>
        <begin position="178"/>
        <end position="202"/>
    </location>
</feature>
<organism evidence="11 12">
    <name type="scientific">Asbolus verrucosus</name>
    <name type="common">Desert ironclad beetle</name>
    <dbReference type="NCBI Taxonomy" id="1661398"/>
    <lineage>
        <taxon>Eukaryota</taxon>
        <taxon>Metazoa</taxon>
        <taxon>Ecdysozoa</taxon>
        <taxon>Arthropoda</taxon>
        <taxon>Hexapoda</taxon>
        <taxon>Insecta</taxon>
        <taxon>Pterygota</taxon>
        <taxon>Neoptera</taxon>
        <taxon>Endopterygota</taxon>
        <taxon>Coleoptera</taxon>
        <taxon>Polyphaga</taxon>
        <taxon>Cucujiformia</taxon>
        <taxon>Tenebrionidae</taxon>
        <taxon>Pimeliinae</taxon>
        <taxon>Asbolus</taxon>
    </lineage>
</organism>
<feature type="transmembrane region" description="Helical" evidence="10">
    <location>
        <begin position="70"/>
        <end position="89"/>
    </location>
</feature>
<dbReference type="PANTHER" id="PTHR21137">
    <property type="entry name" value="ODORANT RECEPTOR"/>
    <property type="match status" value="1"/>
</dbReference>
<keyword evidence="7 10" id="KW-0472">Membrane</keyword>
<accession>A0A482VMW1</accession>
<sequence>MEKFDWTAIIRPNVFSLKLVGLWPEGNDSYKFNFYTLYAIFCITLFVHGHNFTQILNIIFVVNDLEAASGTIYISLILSLAVIKTYCIIGNMKILKRLMVNINSDIFQPKSEKQRKLTKSNLSKWKRFYVVFTVNSSCAVFFLCTFPILDKSVKEYRLPLMAWYPYNTKVSPFYEITYVYQCVSLLFIAITNVSTDTLIAALNMYIGAQCDIFCDDLRNLRNEDVPGDINEILMKCITHHKKILEYDKIASCDLVTEKLPFFRFASDSNKFFNWIVFAQFFVNAISIALCLFRLTVVTPFSNEFYTYAIYEIAIIMEIFMYCWFGNEVKLKSKKIPYAIFESDWNEASLAVKKKMVFFTMRCQTPIKLSAVNLFYLSIKNFIAILRTTWSYFAVLHQVNNGK</sequence>
<comment type="similarity">
    <text evidence="10">Belongs to the insect chemoreceptor superfamily. Heteromeric odorant receptor channel (TC 1.A.69) family.</text>
</comment>
<dbReference type="Pfam" id="PF02949">
    <property type="entry name" value="7tm_6"/>
    <property type="match status" value="1"/>
</dbReference>
<comment type="caution">
    <text evidence="10">Lacks conserved residue(s) required for the propagation of feature annotation.</text>
</comment>
<keyword evidence="2" id="KW-1003">Cell membrane</keyword>
<dbReference type="GO" id="GO:0007165">
    <property type="term" value="P:signal transduction"/>
    <property type="evidence" value="ECO:0007669"/>
    <property type="project" value="UniProtKB-KW"/>
</dbReference>
<dbReference type="OrthoDB" id="6597368at2759"/>
<dbReference type="PANTHER" id="PTHR21137:SF35">
    <property type="entry name" value="ODORANT RECEPTOR 19A-RELATED"/>
    <property type="match status" value="1"/>
</dbReference>
<dbReference type="Proteomes" id="UP000292052">
    <property type="component" value="Unassembled WGS sequence"/>
</dbReference>
<keyword evidence="8 10" id="KW-0675">Receptor</keyword>
<gene>
    <name evidence="11" type="ORF">BDFB_011180</name>
</gene>
<dbReference type="GO" id="GO:0005549">
    <property type="term" value="F:odorant binding"/>
    <property type="evidence" value="ECO:0007669"/>
    <property type="project" value="InterPro"/>
</dbReference>